<evidence type="ECO:0000256" key="2">
    <source>
        <dbReference type="SAM" id="Phobius"/>
    </source>
</evidence>
<organism evidence="3 4">
    <name type="scientific">Bacterioplanoides pacificum</name>
    <dbReference type="NCBI Taxonomy" id="1171596"/>
    <lineage>
        <taxon>Bacteria</taxon>
        <taxon>Pseudomonadati</taxon>
        <taxon>Pseudomonadota</taxon>
        <taxon>Gammaproteobacteria</taxon>
        <taxon>Oceanospirillales</taxon>
        <taxon>Oceanospirillaceae</taxon>
        <taxon>Bacterioplanoides</taxon>
    </lineage>
</organism>
<keyword evidence="4" id="KW-1185">Reference proteome</keyword>
<feature type="transmembrane region" description="Helical" evidence="2">
    <location>
        <begin position="73"/>
        <end position="95"/>
    </location>
</feature>
<sequence length="133" mass="14443">MDMTDVMNYLVAGWLVMGGFFVFVGSLGLAKLPDFFTRLHAPTKATTLGIGSVLVASMLLTSVRDGGFSVYELVISLFLFITAPVSAHMMAKAALHKKIAMLERTKNRDMAPRIAAQKTPRPEPEAEEKAAKA</sequence>
<comment type="caution">
    <text evidence="3">The sequence shown here is derived from an EMBL/GenBank/DDBJ whole genome shotgun (WGS) entry which is preliminary data.</text>
</comment>
<dbReference type="PANTHER" id="PTHR34703">
    <property type="entry name" value="ANTIPORTER SUBUNIT MNHG2-RELATED"/>
    <property type="match status" value="1"/>
</dbReference>
<keyword evidence="2" id="KW-0812">Transmembrane</keyword>
<evidence type="ECO:0000313" key="3">
    <source>
        <dbReference type="EMBL" id="MFC3681738.1"/>
    </source>
</evidence>
<dbReference type="PANTHER" id="PTHR34703:SF1">
    <property type="entry name" value="ANTIPORTER SUBUNIT MNHG2-RELATED"/>
    <property type="match status" value="1"/>
</dbReference>
<name>A0ABV7VW57_9GAMM</name>
<accession>A0ABV7VW57</accession>
<dbReference type="EMBL" id="JBHRYB010000024">
    <property type="protein sequence ID" value="MFC3681738.1"/>
    <property type="molecule type" value="Genomic_DNA"/>
</dbReference>
<reference evidence="4" key="1">
    <citation type="journal article" date="2019" name="Int. J. Syst. Evol. Microbiol.">
        <title>The Global Catalogue of Microorganisms (GCM) 10K type strain sequencing project: providing services to taxonomists for standard genome sequencing and annotation.</title>
        <authorList>
            <consortium name="The Broad Institute Genomics Platform"/>
            <consortium name="The Broad Institute Genome Sequencing Center for Infectious Disease"/>
            <person name="Wu L."/>
            <person name="Ma J."/>
        </authorList>
    </citation>
    <scope>NUCLEOTIDE SEQUENCE [LARGE SCALE GENOMIC DNA]</scope>
    <source>
        <strain evidence="4">KCTC 42424</strain>
    </source>
</reference>
<dbReference type="Proteomes" id="UP001595722">
    <property type="component" value="Unassembled WGS sequence"/>
</dbReference>
<feature type="transmembrane region" description="Helical" evidence="2">
    <location>
        <begin position="6"/>
        <end position="29"/>
    </location>
</feature>
<dbReference type="NCBIfam" id="NF009316">
    <property type="entry name" value="PRK12674.1-5"/>
    <property type="match status" value="1"/>
</dbReference>
<protein>
    <submittedName>
        <fullName evidence="3">Na+/H+ antiporter subunit G</fullName>
    </submittedName>
</protein>
<proteinExistence type="predicted"/>
<gene>
    <name evidence="3" type="ORF">ACFOMG_16680</name>
</gene>
<feature type="region of interest" description="Disordered" evidence="1">
    <location>
        <begin position="108"/>
        <end position="133"/>
    </location>
</feature>
<feature type="compositionally biased region" description="Basic and acidic residues" evidence="1">
    <location>
        <begin position="120"/>
        <end position="133"/>
    </location>
</feature>
<keyword evidence="2" id="KW-1133">Transmembrane helix</keyword>
<dbReference type="NCBIfam" id="TIGR01300">
    <property type="entry name" value="CPA3_mnhG_phaG"/>
    <property type="match status" value="1"/>
</dbReference>
<keyword evidence="2" id="KW-0472">Membrane</keyword>
<dbReference type="Pfam" id="PF03334">
    <property type="entry name" value="PhaG_MnhG_YufB"/>
    <property type="match status" value="1"/>
</dbReference>
<feature type="transmembrane region" description="Helical" evidence="2">
    <location>
        <begin position="41"/>
        <end position="61"/>
    </location>
</feature>
<dbReference type="InterPro" id="IPR005133">
    <property type="entry name" value="PhaG_MnhG_YufB"/>
</dbReference>
<evidence type="ECO:0000313" key="4">
    <source>
        <dbReference type="Proteomes" id="UP001595722"/>
    </source>
</evidence>
<evidence type="ECO:0000256" key="1">
    <source>
        <dbReference type="SAM" id="MobiDB-lite"/>
    </source>
</evidence>